<dbReference type="Proteomes" id="UP000050525">
    <property type="component" value="Unassembled WGS sequence"/>
</dbReference>
<dbReference type="AlphaFoldDB" id="A0A151MHS5"/>
<evidence type="ECO:0000313" key="2">
    <source>
        <dbReference type="Proteomes" id="UP000050525"/>
    </source>
</evidence>
<evidence type="ECO:0000313" key="1">
    <source>
        <dbReference type="EMBL" id="KYO24061.1"/>
    </source>
</evidence>
<sequence length="72" mass="7857">MCYFLVQGKPSIRILGFFCASNKKGLRAELQNQLLDGGENHLEVADLSPQGHQQPLQVHFTCTSSISAGGRI</sequence>
<gene>
    <name evidence="1" type="ORF">Y1Q_0004642</name>
</gene>
<proteinExistence type="predicted"/>
<comment type="caution">
    <text evidence="1">The sequence shown here is derived from an EMBL/GenBank/DDBJ whole genome shotgun (WGS) entry which is preliminary data.</text>
</comment>
<reference evidence="1 2" key="1">
    <citation type="journal article" date="2012" name="Genome Biol.">
        <title>Sequencing three crocodilian genomes to illuminate the evolution of archosaurs and amniotes.</title>
        <authorList>
            <person name="St John J.A."/>
            <person name="Braun E.L."/>
            <person name="Isberg S.R."/>
            <person name="Miles L.G."/>
            <person name="Chong A.Y."/>
            <person name="Gongora J."/>
            <person name="Dalzell P."/>
            <person name="Moran C."/>
            <person name="Bed'hom B."/>
            <person name="Abzhanov A."/>
            <person name="Burgess S.C."/>
            <person name="Cooksey A.M."/>
            <person name="Castoe T.A."/>
            <person name="Crawford N.G."/>
            <person name="Densmore L.D."/>
            <person name="Drew J.C."/>
            <person name="Edwards S.V."/>
            <person name="Faircloth B.C."/>
            <person name="Fujita M.K."/>
            <person name="Greenwold M.J."/>
            <person name="Hoffmann F.G."/>
            <person name="Howard J.M."/>
            <person name="Iguchi T."/>
            <person name="Janes D.E."/>
            <person name="Khan S.Y."/>
            <person name="Kohno S."/>
            <person name="de Koning A.J."/>
            <person name="Lance S.L."/>
            <person name="McCarthy F.M."/>
            <person name="McCormack J.E."/>
            <person name="Merchant M.E."/>
            <person name="Peterson D.G."/>
            <person name="Pollock D.D."/>
            <person name="Pourmand N."/>
            <person name="Raney B.J."/>
            <person name="Roessler K.A."/>
            <person name="Sanford J.R."/>
            <person name="Sawyer R.H."/>
            <person name="Schmidt C.J."/>
            <person name="Triplett E.W."/>
            <person name="Tuberville T.D."/>
            <person name="Venegas-Anaya M."/>
            <person name="Howard J.T."/>
            <person name="Jarvis E.D."/>
            <person name="Guillette L.J.Jr."/>
            <person name="Glenn T.C."/>
            <person name="Green R.E."/>
            <person name="Ray D.A."/>
        </authorList>
    </citation>
    <scope>NUCLEOTIDE SEQUENCE [LARGE SCALE GENOMIC DNA]</scope>
    <source>
        <strain evidence="1">KSC_2009_1</strain>
    </source>
</reference>
<organism evidence="1 2">
    <name type="scientific">Alligator mississippiensis</name>
    <name type="common">American alligator</name>
    <dbReference type="NCBI Taxonomy" id="8496"/>
    <lineage>
        <taxon>Eukaryota</taxon>
        <taxon>Metazoa</taxon>
        <taxon>Chordata</taxon>
        <taxon>Craniata</taxon>
        <taxon>Vertebrata</taxon>
        <taxon>Euteleostomi</taxon>
        <taxon>Archelosauria</taxon>
        <taxon>Archosauria</taxon>
        <taxon>Crocodylia</taxon>
        <taxon>Alligatoridae</taxon>
        <taxon>Alligatorinae</taxon>
        <taxon>Alligator</taxon>
    </lineage>
</organism>
<name>A0A151MHS5_ALLMI</name>
<dbReference type="EMBL" id="AKHW03006155">
    <property type="protein sequence ID" value="KYO24061.1"/>
    <property type="molecule type" value="Genomic_DNA"/>
</dbReference>
<keyword evidence="2" id="KW-1185">Reference proteome</keyword>
<protein>
    <submittedName>
        <fullName evidence="1">Uncharacterized protein</fullName>
    </submittedName>
</protein>
<accession>A0A151MHS5</accession>